<accession>A0ABT4Q4P3</accession>
<feature type="transmembrane region" description="Helical" evidence="7">
    <location>
        <begin position="44"/>
        <end position="64"/>
    </location>
</feature>
<organism evidence="8 9">
    <name type="scientific">Paenibacillus gyeongsangnamensis</name>
    <dbReference type="NCBI Taxonomy" id="3388067"/>
    <lineage>
        <taxon>Bacteria</taxon>
        <taxon>Bacillati</taxon>
        <taxon>Bacillota</taxon>
        <taxon>Bacilli</taxon>
        <taxon>Bacillales</taxon>
        <taxon>Paenibacillaceae</taxon>
        <taxon>Paenibacillus</taxon>
    </lineage>
</organism>
<gene>
    <name evidence="8" type="ORF">O9H85_05235</name>
</gene>
<keyword evidence="5 7" id="KW-1133">Transmembrane helix</keyword>
<keyword evidence="4 7" id="KW-0812">Transmembrane</keyword>
<proteinExistence type="inferred from homology"/>
<keyword evidence="6 7" id="KW-0472">Membrane</keyword>
<dbReference type="InterPro" id="IPR051907">
    <property type="entry name" value="DoxX-like_oxidoreductase"/>
</dbReference>
<sequence length="134" mass="14054">MRNQAGLFIVRVVLGITFLVHGIIKFQAINDIAGWFQSIGLPTFMVYGVTAVEILGGIGLILGFGTRVISVIIAAMMLGAIVKVKLAVGFTGNGQMAGWELDLALLAMALQLAVSGSYTLSLDGVLKKNDSLSA</sequence>
<comment type="caution">
    <text evidence="8">The sequence shown here is derived from an EMBL/GenBank/DDBJ whole genome shotgun (WGS) entry which is preliminary data.</text>
</comment>
<evidence type="ECO:0000256" key="1">
    <source>
        <dbReference type="ARBA" id="ARBA00004651"/>
    </source>
</evidence>
<dbReference type="PANTHER" id="PTHR33452">
    <property type="entry name" value="OXIDOREDUCTASE CATD-RELATED"/>
    <property type="match status" value="1"/>
</dbReference>
<dbReference type="RefSeq" id="WP_269880231.1">
    <property type="nucleotide sequence ID" value="NZ_JAQAGZ010000003.1"/>
</dbReference>
<evidence type="ECO:0000256" key="5">
    <source>
        <dbReference type="ARBA" id="ARBA00022989"/>
    </source>
</evidence>
<dbReference type="InterPro" id="IPR032808">
    <property type="entry name" value="DoxX"/>
</dbReference>
<dbReference type="EMBL" id="JAQAGZ010000003">
    <property type="protein sequence ID" value="MCZ8511832.1"/>
    <property type="molecule type" value="Genomic_DNA"/>
</dbReference>
<dbReference type="Pfam" id="PF07681">
    <property type="entry name" value="DoxX"/>
    <property type="match status" value="1"/>
</dbReference>
<reference evidence="8 9" key="1">
    <citation type="submission" date="2022-12" db="EMBL/GenBank/DDBJ databases">
        <title>Draft genome sequence of Paenibacillus sp. dW9.</title>
        <authorList>
            <person name="Choi E.-W."/>
            <person name="Kim D.-U."/>
        </authorList>
    </citation>
    <scope>NUCLEOTIDE SEQUENCE [LARGE SCALE GENOMIC DNA]</scope>
    <source>
        <strain evidence="9">dW9</strain>
    </source>
</reference>
<protein>
    <submittedName>
        <fullName evidence="8">DoxX family protein</fullName>
    </submittedName>
</protein>
<dbReference type="PANTHER" id="PTHR33452:SF1">
    <property type="entry name" value="INNER MEMBRANE PROTEIN YPHA-RELATED"/>
    <property type="match status" value="1"/>
</dbReference>
<comment type="similarity">
    <text evidence="2">Belongs to the DoxX family.</text>
</comment>
<evidence type="ECO:0000313" key="9">
    <source>
        <dbReference type="Proteomes" id="UP001527882"/>
    </source>
</evidence>
<evidence type="ECO:0000256" key="6">
    <source>
        <dbReference type="ARBA" id="ARBA00023136"/>
    </source>
</evidence>
<keyword evidence="3" id="KW-1003">Cell membrane</keyword>
<dbReference type="Proteomes" id="UP001527882">
    <property type="component" value="Unassembled WGS sequence"/>
</dbReference>
<comment type="subcellular location">
    <subcellularLocation>
        <location evidence="1">Cell membrane</location>
        <topology evidence="1">Multi-pass membrane protein</topology>
    </subcellularLocation>
</comment>
<evidence type="ECO:0000256" key="7">
    <source>
        <dbReference type="SAM" id="Phobius"/>
    </source>
</evidence>
<evidence type="ECO:0000313" key="8">
    <source>
        <dbReference type="EMBL" id="MCZ8511832.1"/>
    </source>
</evidence>
<evidence type="ECO:0000256" key="4">
    <source>
        <dbReference type="ARBA" id="ARBA00022692"/>
    </source>
</evidence>
<keyword evidence="9" id="KW-1185">Reference proteome</keyword>
<evidence type="ECO:0000256" key="3">
    <source>
        <dbReference type="ARBA" id="ARBA00022475"/>
    </source>
</evidence>
<feature type="transmembrane region" description="Helical" evidence="7">
    <location>
        <begin position="7"/>
        <end position="24"/>
    </location>
</feature>
<name>A0ABT4Q4P3_9BACL</name>
<feature type="transmembrane region" description="Helical" evidence="7">
    <location>
        <begin position="103"/>
        <end position="126"/>
    </location>
</feature>
<feature type="transmembrane region" description="Helical" evidence="7">
    <location>
        <begin position="71"/>
        <end position="91"/>
    </location>
</feature>
<evidence type="ECO:0000256" key="2">
    <source>
        <dbReference type="ARBA" id="ARBA00006679"/>
    </source>
</evidence>